<evidence type="ECO:0000256" key="3">
    <source>
        <dbReference type="ARBA" id="ARBA00022801"/>
    </source>
</evidence>
<dbReference type="AlphaFoldDB" id="A0A7M7KTS6"/>
<dbReference type="InterPro" id="IPR051281">
    <property type="entry name" value="Dual-spec_lipid-protein_phosph"/>
</dbReference>
<dbReference type="SUPFAM" id="SSF49562">
    <property type="entry name" value="C2 domain (Calcium/lipid-binding domain, CaLB)"/>
    <property type="match status" value="1"/>
</dbReference>
<evidence type="ECO:0000313" key="12">
    <source>
        <dbReference type="Proteomes" id="UP000594260"/>
    </source>
</evidence>
<dbReference type="InterPro" id="IPR014020">
    <property type="entry name" value="Tensin_C2-dom"/>
</dbReference>
<dbReference type="Pfam" id="PF22785">
    <property type="entry name" value="Tc-R-P"/>
    <property type="match status" value="1"/>
</dbReference>
<dbReference type="Pfam" id="PF10409">
    <property type="entry name" value="PTEN_C2"/>
    <property type="match status" value="1"/>
</dbReference>
<dbReference type="OMA" id="ISPCVMS"/>
<comment type="subcellular location">
    <subcellularLocation>
        <location evidence="1">Membrane</location>
        <topology evidence="1">Multi-pass membrane protein</topology>
    </subcellularLocation>
</comment>
<dbReference type="GO" id="GO:0005216">
    <property type="term" value="F:monoatomic ion channel activity"/>
    <property type="evidence" value="ECO:0007669"/>
    <property type="project" value="InterPro"/>
</dbReference>
<sequence length="541" mass="61864">MSYGRLDNNNDLATSSDRNNTDIPPQKGVTETKLTVEASDLRGSSRVNCSHSNGTNAPQIDGLHHLNTKALNQIPIKHHLLRRVVEHLAFRLVALLLIVTDICLLIVALVENPESKKLVIYDNIALAFSVIFVLEIALRIYSLGTTDFFRKWYNKVDFAVVMLTFIITVIEPRIEQVHTVAKAVVVGRLVRVVGFVRFLRFYTEKNNLAKGARHVISENKRRYQKDGFDLDLVYVTSRIIAMSYPSSGRMAWYRNPIQDVEKFFVTKHSGHYKVCNMCSERTYDDSHFERQILRLKIDDHNVPLLTEAIEFIQEAQMFLDADPANVIAIHCKGGKGRTGTLICMLLINNNVFESAKESLEYFGEVRTDLTVGTKFQGVETPSQNRYVEYFEQIKNNFNMIVPKAVAMKVTHIKIRGINTFGKGNGSDLRCEVFEGRQAVFDMNFGQYRNCRVVHDAEENCVTVTPVNFPVVRGDVKFRFHSLSMSVPKGYENCAFFFWFHTAFVEGDSLSLHRDVLDNPHKRKTWTSFGDDFIVELRLSRI</sequence>
<dbReference type="PANTHER" id="PTHR12305:SF60">
    <property type="entry name" value="PHOSPHATIDYLINOSITOL 3,4,5-TRISPHOSPHATE 3-PHOSPHATASE TPTE2-RELATED"/>
    <property type="match status" value="1"/>
</dbReference>
<dbReference type="RefSeq" id="XP_022671904.1">
    <property type="nucleotide sequence ID" value="XM_022816169.1"/>
</dbReference>
<accession>A0A7M7KTS6</accession>
<dbReference type="PROSITE" id="PS51181">
    <property type="entry name" value="PPASE_TENSIN"/>
    <property type="match status" value="1"/>
</dbReference>
<dbReference type="GO" id="GO:0016314">
    <property type="term" value="F:phosphatidylinositol-3,4,5-trisphosphate 3-phosphatase activity"/>
    <property type="evidence" value="ECO:0007669"/>
    <property type="project" value="TreeGrafter"/>
</dbReference>
<dbReference type="PROSITE" id="PS50056">
    <property type="entry name" value="TYR_PHOSPHATASE_2"/>
    <property type="match status" value="1"/>
</dbReference>
<evidence type="ECO:0000256" key="5">
    <source>
        <dbReference type="ARBA" id="ARBA00023136"/>
    </source>
</evidence>
<evidence type="ECO:0000259" key="10">
    <source>
        <dbReference type="PROSITE" id="PS51182"/>
    </source>
</evidence>
<reference evidence="11" key="1">
    <citation type="submission" date="2021-01" db="UniProtKB">
        <authorList>
            <consortium name="EnsemblMetazoa"/>
        </authorList>
    </citation>
    <scope>IDENTIFICATION</scope>
</reference>
<feature type="transmembrane region" description="Helical" evidence="7">
    <location>
        <begin position="120"/>
        <end position="140"/>
    </location>
</feature>
<dbReference type="InterPro" id="IPR000387">
    <property type="entry name" value="Tyr_Pase_dom"/>
</dbReference>
<evidence type="ECO:0000256" key="2">
    <source>
        <dbReference type="ARBA" id="ARBA00022692"/>
    </source>
</evidence>
<dbReference type="RefSeq" id="XP_022671899.1">
    <property type="nucleotide sequence ID" value="XM_022816164.1"/>
</dbReference>
<dbReference type="InterPro" id="IPR029021">
    <property type="entry name" value="Prot-tyrosine_phosphatase-like"/>
</dbReference>
<dbReference type="RefSeq" id="XP_022671901.1">
    <property type="nucleotide sequence ID" value="XM_022816166.1"/>
</dbReference>
<dbReference type="KEGG" id="vde:111254863"/>
<dbReference type="Proteomes" id="UP000594260">
    <property type="component" value="Unplaced"/>
</dbReference>
<name>A0A7M7KTS6_VARDE</name>
<feature type="region of interest" description="Disordered" evidence="6">
    <location>
        <begin position="1"/>
        <end position="29"/>
    </location>
</feature>
<proteinExistence type="predicted"/>
<dbReference type="GeneID" id="111254863"/>
<dbReference type="InterPro" id="IPR005821">
    <property type="entry name" value="Ion_trans_dom"/>
</dbReference>
<feature type="domain" description="Phosphatase tensin-type" evidence="9">
    <location>
        <begin position="221"/>
        <end position="397"/>
    </location>
</feature>
<dbReference type="EnsemblMetazoa" id="XM_022816167">
    <property type="protein sequence ID" value="XP_022671902"/>
    <property type="gene ID" value="LOC111254863"/>
</dbReference>
<dbReference type="EnsemblMetazoa" id="XM_022816164">
    <property type="protein sequence ID" value="XP_022671899"/>
    <property type="gene ID" value="LOC111254863"/>
</dbReference>
<dbReference type="Pfam" id="PF00520">
    <property type="entry name" value="Ion_trans"/>
    <property type="match status" value="1"/>
</dbReference>
<dbReference type="InterPro" id="IPR027359">
    <property type="entry name" value="Volt_channel_dom_sf"/>
</dbReference>
<dbReference type="EnsemblMetazoa" id="XM_022816169">
    <property type="protein sequence ID" value="XP_022671904"/>
    <property type="gene ID" value="LOC111254863"/>
</dbReference>
<keyword evidence="3" id="KW-0378">Hydrolase</keyword>
<dbReference type="InterPro" id="IPR035892">
    <property type="entry name" value="C2_domain_sf"/>
</dbReference>
<dbReference type="EnsemblMetazoa" id="XM_022816168">
    <property type="protein sequence ID" value="XP_022671903"/>
    <property type="gene ID" value="LOC111254863"/>
</dbReference>
<dbReference type="GO" id="GO:0016020">
    <property type="term" value="C:membrane"/>
    <property type="evidence" value="ECO:0007669"/>
    <property type="project" value="UniProtKB-SubCell"/>
</dbReference>
<dbReference type="RefSeq" id="XP_022671903.1">
    <property type="nucleotide sequence ID" value="XM_022816168.1"/>
</dbReference>
<dbReference type="RefSeq" id="XP_022671900.1">
    <property type="nucleotide sequence ID" value="XM_022816165.1"/>
</dbReference>
<keyword evidence="2 7" id="KW-0812">Transmembrane</keyword>
<dbReference type="InterPro" id="IPR029023">
    <property type="entry name" value="Tensin_phosphatase"/>
</dbReference>
<dbReference type="FunFam" id="2.60.40.1110:FF:000004">
    <property type="entry name" value="Voltage-sensor containing phosphatase"/>
    <property type="match status" value="1"/>
</dbReference>
<feature type="domain" description="C2 tensin-type" evidence="10">
    <location>
        <begin position="404"/>
        <end position="541"/>
    </location>
</feature>
<dbReference type="RefSeq" id="XP_022671905.1">
    <property type="nucleotide sequence ID" value="XM_022816170.1"/>
</dbReference>
<evidence type="ECO:0000256" key="6">
    <source>
        <dbReference type="SAM" id="MobiDB-lite"/>
    </source>
</evidence>
<dbReference type="PROSITE" id="PS51182">
    <property type="entry name" value="C2_TENSIN"/>
    <property type="match status" value="1"/>
</dbReference>
<dbReference type="Gene3D" id="2.60.40.1110">
    <property type="match status" value="1"/>
</dbReference>
<evidence type="ECO:0000259" key="9">
    <source>
        <dbReference type="PROSITE" id="PS51181"/>
    </source>
</evidence>
<evidence type="ECO:0000259" key="8">
    <source>
        <dbReference type="PROSITE" id="PS50056"/>
    </source>
</evidence>
<evidence type="ECO:0000256" key="1">
    <source>
        <dbReference type="ARBA" id="ARBA00004141"/>
    </source>
</evidence>
<dbReference type="EnsemblMetazoa" id="XM_022816163">
    <property type="protein sequence ID" value="XP_022671898"/>
    <property type="gene ID" value="LOC111254863"/>
</dbReference>
<organism evidence="11 12">
    <name type="scientific">Varroa destructor</name>
    <name type="common">Honeybee mite</name>
    <dbReference type="NCBI Taxonomy" id="109461"/>
    <lineage>
        <taxon>Eukaryota</taxon>
        <taxon>Metazoa</taxon>
        <taxon>Ecdysozoa</taxon>
        <taxon>Arthropoda</taxon>
        <taxon>Chelicerata</taxon>
        <taxon>Arachnida</taxon>
        <taxon>Acari</taxon>
        <taxon>Parasitiformes</taxon>
        <taxon>Mesostigmata</taxon>
        <taxon>Gamasina</taxon>
        <taxon>Dermanyssoidea</taxon>
        <taxon>Varroidae</taxon>
        <taxon>Varroa</taxon>
    </lineage>
</organism>
<evidence type="ECO:0000313" key="11">
    <source>
        <dbReference type="EnsemblMetazoa" id="XP_022671898"/>
    </source>
</evidence>
<dbReference type="OrthoDB" id="16692at2759"/>
<dbReference type="PROSITE" id="PS00383">
    <property type="entry name" value="TYR_PHOSPHATASE_1"/>
    <property type="match status" value="1"/>
</dbReference>
<evidence type="ECO:0000256" key="7">
    <source>
        <dbReference type="SAM" id="Phobius"/>
    </source>
</evidence>
<dbReference type="PANTHER" id="PTHR12305">
    <property type="entry name" value="PHOSPHATASE WITH HOMOLOGY TO TENSIN"/>
    <property type="match status" value="1"/>
</dbReference>
<dbReference type="SUPFAM" id="SSF81324">
    <property type="entry name" value="Voltage-gated potassium channels"/>
    <property type="match status" value="1"/>
</dbReference>
<dbReference type="SMART" id="SM01326">
    <property type="entry name" value="PTEN_C2"/>
    <property type="match status" value="1"/>
</dbReference>
<keyword evidence="12" id="KW-1185">Reference proteome</keyword>
<dbReference type="RefSeq" id="XP_022671898.1">
    <property type="nucleotide sequence ID" value="XM_022816163.1"/>
</dbReference>
<dbReference type="Gene3D" id="1.20.120.350">
    <property type="entry name" value="Voltage-gated potassium channels. Chain C"/>
    <property type="match status" value="1"/>
</dbReference>
<protein>
    <recommendedName>
        <fullName evidence="13">Phosphatidylinositol-3,4,5-trisphosphate 3-phosphatase</fullName>
    </recommendedName>
</protein>
<dbReference type="EnsemblMetazoa" id="XM_022816170">
    <property type="protein sequence ID" value="XP_022671905"/>
    <property type="gene ID" value="LOC111254863"/>
</dbReference>
<dbReference type="InterPro" id="IPR045102">
    <property type="entry name" value="PTP_VSP_TPTE"/>
</dbReference>
<keyword evidence="4 7" id="KW-1133">Transmembrane helix</keyword>
<feature type="domain" description="Tyrosine specific protein phosphatases" evidence="8">
    <location>
        <begin position="309"/>
        <end position="369"/>
    </location>
</feature>
<feature type="transmembrane region" description="Helical" evidence="7">
    <location>
        <begin position="152"/>
        <end position="170"/>
    </location>
</feature>
<evidence type="ECO:0000256" key="4">
    <source>
        <dbReference type="ARBA" id="ARBA00022989"/>
    </source>
</evidence>
<dbReference type="CDD" id="cd14510">
    <property type="entry name" value="PTP_VSP_TPTE"/>
    <property type="match status" value="1"/>
</dbReference>
<dbReference type="Gene3D" id="3.90.190.10">
    <property type="entry name" value="Protein tyrosine phosphatase superfamily"/>
    <property type="match status" value="1"/>
</dbReference>
<feature type="transmembrane region" description="Helical" evidence="7">
    <location>
        <begin position="88"/>
        <end position="108"/>
    </location>
</feature>
<evidence type="ECO:0008006" key="13">
    <source>
        <dbReference type="Google" id="ProtNLM"/>
    </source>
</evidence>
<dbReference type="EnsemblMetazoa" id="XM_022816166">
    <property type="protein sequence ID" value="XP_022671901"/>
    <property type="gene ID" value="LOC111254863"/>
</dbReference>
<dbReference type="InterPro" id="IPR016130">
    <property type="entry name" value="Tyr_Pase_AS"/>
</dbReference>
<dbReference type="InParanoid" id="A0A7M7KTS6"/>
<dbReference type="RefSeq" id="XP_022671902.1">
    <property type="nucleotide sequence ID" value="XM_022816167.1"/>
</dbReference>
<keyword evidence="5 7" id="KW-0472">Membrane</keyword>
<dbReference type="EnsemblMetazoa" id="XM_022816165">
    <property type="protein sequence ID" value="XP_022671900"/>
    <property type="gene ID" value="LOC111254863"/>
</dbReference>
<feature type="compositionally biased region" description="Polar residues" evidence="6">
    <location>
        <begin position="7"/>
        <end position="23"/>
    </location>
</feature>
<dbReference type="GO" id="GO:0005829">
    <property type="term" value="C:cytosol"/>
    <property type="evidence" value="ECO:0007669"/>
    <property type="project" value="TreeGrafter"/>
</dbReference>
<dbReference type="SUPFAM" id="SSF52799">
    <property type="entry name" value="(Phosphotyrosine protein) phosphatases II"/>
    <property type="match status" value="1"/>
</dbReference>